<keyword evidence="2" id="KW-1185">Reference proteome</keyword>
<organism evidence="1 2">
    <name type="scientific">Desulfonema magnum</name>
    <dbReference type="NCBI Taxonomy" id="45655"/>
    <lineage>
        <taxon>Bacteria</taxon>
        <taxon>Pseudomonadati</taxon>
        <taxon>Thermodesulfobacteriota</taxon>
        <taxon>Desulfobacteria</taxon>
        <taxon>Desulfobacterales</taxon>
        <taxon>Desulfococcaceae</taxon>
        <taxon>Desulfonema</taxon>
    </lineage>
</organism>
<evidence type="ECO:0000313" key="2">
    <source>
        <dbReference type="Proteomes" id="UP000663722"/>
    </source>
</evidence>
<sequence length="64" mass="7526">MNSFNFRVIRTDQTFNLTKGFGVFSFRSSESLFIAHRRGGIIHFTSECLKLYWKGKFNNAILQF</sequence>
<dbReference type="EMBL" id="CP061800">
    <property type="protein sequence ID" value="QTA87185.1"/>
    <property type="molecule type" value="Genomic_DNA"/>
</dbReference>
<dbReference type="Proteomes" id="UP000663722">
    <property type="component" value="Chromosome"/>
</dbReference>
<gene>
    <name evidence="1" type="ORF">dnm_032150</name>
</gene>
<evidence type="ECO:0000313" key="1">
    <source>
        <dbReference type="EMBL" id="QTA87185.1"/>
    </source>
</evidence>
<accession>A0A975BKN1</accession>
<dbReference type="KEGG" id="dmm:dnm_032150"/>
<proteinExistence type="predicted"/>
<reference evidence="1" key="1">
    <citation type="journal article" date="2021" name="Microb. Physiol.">
        <title>Proteogenomic Insights into the Physiology of Marine, Sulfate-Reducing, Filamentous Desulfonema limicola and Desulfonema magnum.</title>
        <authorList>
            <person name="Schnaars V."/>
            <person name="Wohlbrand L."/>
            <person name="Scheve S."/>
            <person name="Hinrichs C."/>
            <person name="Reinhardt R."/>
            <person name="Rabus R."/>
        </authorList>
    </citation>
    <scope>NUCLEOTIDE SEQUENCE</scope>
    <source>
        <strain evidence="1">4be13</strain>
    </source>
</reference>
<dbReference type="AlphaFoldDB" id="A0A975BKN1"/>
<protein>
    <submittedName>
        <fullName evidence="1">Uncharacterized protein</fullName>
    </submittedName>
</protein>
<name>A0A975BKN1_9BACT</name>